<organism evidence="2 3">
    <name type="scientific">Penicillium citrinum</name>
    <dbReference type="NCBI Taxonomy" id="5077"/>
    <lineage>
        <taxon>Eukaryota</taxon>
        <taxon>Fungi</taxon>
        <taxon>Dikarya</taxon>
        <taxon>Ascomycota</taxon>
        <taxon>Pezizomycotina</taxon>
        <taxon>Eurotiomycetes</taxon>
        <taxon>Eurotiomycetidae</taxon>
        <taxon>Eurotiales</taxon>
        <taxon>Aspergillaceae</taxon>
        <taxon>Penicillium</taxon>
    </lineage>
</organism>
<feature type="signal peptide" evidence="1">
    <location>
        <begin position="1"/>
        <end position="19"/>
    </location>
</feature>
<dbReference type="GeneID" id="81382718"/>
<reference evidence="2" key="1">
    <citation type="submission" date="2022-11" db="EMBL/GenBank/DDBJ databases">
        <authorList>
            <person name="Petersen C."/>
        </authorList>
    </citation>
    <scope>NUCLEOTIDE SEQUENCE</scope>
    <source>
        <strain evidence="2">IBT 23319</strain>
    </source>
</reference>
<keyword evidence="3" id="KW-1185">Reference proteome</keyword>
<accession>A0A9W9TRD5</accession>
<dbReference type="AlphaFoldDB" id="A0A9W9TRD5"/>
<keyword evidence="1" id="KW-0732">Signal</keyword>
<evidence type="ECO:0000313" key="3">
    <source>
        <dbReference type="Proteomes" id="UP001147733"/>
    </source>
</evidence>
<protein>
    <submittedName>
        <fullName evidence="2">Uncharacterized protein</fullName>
    </submittedName>
</protein>
<feature type="chain" id="PRO_5040967612" evidence="1">
    <location>
        <begin position="20"/>
        <end position="82"/>
    </location>
</feature>
<sequence>MFKSTFLLVFALNVFQSNGDLVNVYNGLITTWSYNSSDSILHPLMIQFIPVSHMEEAPSYVQGGSQYHPGFMDDKYPISGGR</sequence>
<dbReference type="OrthoDB" id="4332412at2759"/>
<gene>
    <name evidence="2" type="ORF">N7469_004631</name>
</gene>
<name>A0A9W9TRD5_PENCI</name>
<evidence type="ECO:0000256" key="1">
    <source>
        <dbReference type="SAM" id="SignalP"/>
    </source>
</evidence>
<evidence type="ECO:0000313" key="2">
    <source>
        <dbReference type="EMBL" id="KAJ5235463.1"/>
    </source>
</evidence>
<comment type="caution">
    <text evidence="2">The sequence shown here is derived from an EMBL/GenBank/DDBJ whole genome shotgun (WGS) entry which is preliminary data.</text>
</comment>
<dbReference type="EMBL" id="JAPQKT010000003">
    <property type="protein sequence ID" value="KAJ5235463.1"/>
    <property type="molecule type" value="Genomic_DNA"/>
</dbReference>
<dbReference type="Proteomes" id="UP001147733">
    <property type="component" value="Unassembled WGS sequence"/>
</dbReference>
<reference evidence="2" key="2">
    <citation type="journal article" date="2023" name="IMA Fungus">
        <title>Comparative genomic study of the Penicillium genus elucidates a diverse pangenome and 15 lateral gene transfer events.</title>
        <authorList>
            <person name="Petersen C."/>
            <person name="Sorensen T."/>
            <person name="Nielsen M.R."/>
            <person name="Sondergaard T.E."/>
            <person name="Sorensen J.L."/>
            <person name="Fitzpatrick D.A."/>
            <person name="Frisvad J.C."/>
            <person name="Nielsen K.L."/>
        </authorList>
    </citation>
    <scope>NUCLEOTIDE SEQUENCE</scope>
    <source>
        <strain evidence="2">IBT 23319</strain>
    </source>
</reference>
<proteinExistence type="predicted"/>
<dbReference type="RefSeq" id="XP_056502963.1">
    <property type="nucleotide sequence ID" value="XM_056643551.1"/>
</dbReference>